<protein>
    <recommendedName>
        <fullName evidence="2">Mitochondria-eating protein C-terminal domain-containing protein</fullName>
    </recommendedName>
</protein>
<dbReference type="InterPro" id="IPR031981">
    <property type="entry name" value="MIEAP_C"/>
</dbReference>
<dbReference type="AlphaFoldDB" id="A0AAE0VJC6"/>
<feature type="domain" description="Mitochondria-eating protein C-terminal" evidence="2">
    <location>
        <begin position="87"/>
        <end position="290"/>
    </location>
</feature>
<reference evidence="3" key="2">
    <citation type="journal article" date="2021" name="Genome Biol. Evol.">
        <title>Developing a high-quality reference genome for a parasitic bivalve with doubly uniparental inheritance (Bivalvia: Unionida).</title>
        <authorList>
            <person name="Smith C.H."/>
        </authorList>
    </citation>
    <scope>NUCLEOTIDE SEQUENCE</scope>
    <source>
        <strain evidence="3">CHS0354</strain>
        <tissue evidence="3">Mantle</tissue>
    </source>
</reference>
<evidence type="ECO:0000259" key="2">
    <source>
        <dbReference type="Pfam" id="PF16026"/>
    </source>
</evidence>
<comment type="caution">
    <text evidence="3">The sequence shown here is derived from an EMBL/GenBank/DDBJ whole genome shotgun (WGS) entry which is preliminary data.</text>
</comment>
<reference evidence="3" key="3">
    <citation type="submission" date="2023-05" db="EMBL/GenBank/DDBJ databases">
        <authorList>
            <person name="Smith C.H."/>
        </authorList>
    </citation>
    <scope>NUCLEOTIDE SEQUENCE</scope>
    <source>
        <strain evidence="3">CHS0354</strain>
        <tissue evidence="3">Mantle</tissue>
    </source>
</reference>
<feature type="region of interest" description="Disordered" evidence="1">
    <location>
        <begin position="69"/>
        <end position="88"/>
    </location>
</feature>
<name>A0AAE0VJC6_9BIVA</name>
<feature type="region of interest" description="Disordered" evidence="1">
    <location>
        <begin position="35"/>
        <end position="58"/>
    </location>
</feature>
<gene>
    <name evidence="3" type="ORF">CHS0354_035512</name>
</gene>
<feature type="compositionally biased region" description="Polar residues" evidence="1">
    <location>
        <begin position="69"/>
        <end position="83"/>
    </location>
</feature>
<keyword evidence="4" id="KW-1185">Reference proteome</keyword>
<evidence type="ECO:0000313" key="3">
    <source>
        <dbReference type="EMBL" id="KAK3580468.1"/>
    </source>
</evidence>
<evidence type="ECO:0000256" key="1">
    <source>
        <dbReference type="SAM" id="MobiDB-lite"/>
    </source>
</evidence>
<sequence>MGISNGRFNPVEPKINSNQVALDYNSIICTKFTPKSTDDEDNQLSNDSAPVKQENCLTSETESVQEIRSLRQTDSNPNTANPRDTNRPATLLEQFSEIYDNEWSRAFEYLIKDDSNREEIIRRLLNILQEIYAKCQEYTKKQIEDLTDNISAYLRLYQEAKDQVVLKETEKGLLEHRSRNYDINLDHVTKDVRRHLQVQPDGRGHDSLENYIQKCIRICWLMCIKCPQIHLDFGVTPADEGQLDDVNDFPLYFNTTKFVSYMRAGMYVEYIVWPAVYLHKDGPILKKGVAQGVNIKPELMV</sequence>
<accession>A0AAE0VJC6</accession>
<dbReference type="Proteomes" id="UP001195483">
    <property type="component" value="Unassembled WGS sequence"/>
</dbReference>
<dbReference type="Pfam" id="PF16026">
    <property type="entry name" value="MIEAP"/>
    <property type="match status" value="1"/>
</dbReference>
<proteinExistence type="predicted"/>
<evidence type="ECO:0000313" key="4">
    <source>
        <dbReference type="Proteomes" id="UP001195483"/>
    </source>
</evidence>
<dbReference type="EMBL" id="JAEAOA010002071">
    <property type="protein sequence ID" value="KAK3580468.1"/>
    <property type="molecule type" value="Genomic_DNA"/>
</dbReference>
<reference evidence="3" key="1">
    <citation type="journal article" date="2021" name="Genome Biol. Evol.">
        <title>A High-Quality Reference Genome for a Parasitic Bivalve with Doubly Uniparental Inheritance (Bivalvia: Unionida).</title>
        <authorList>
            <person name="Smith C.H."/>
        </authorList>
    </citation>
    <scope>NUCLEOTIDE SEQUENCE</scope>
    <source>
        <strain evidence="3">CHS0354</strain>
    </source>
</reference>
<organism evidence="3 4">
    <name type="scientific">Potamilus streckersoni</name>
    <dbReference type="NCBI Taxonomy" id="2493646"/>
    <lineage>
        <taxon>Eukaryota</taxon>
        <taxon>Metazoa</taxon>
        <taxon>Spiralia</taxon>
        <taxon>Lophotrochozoa</taxon>
        <taxon>Mollusca</taxon>
        <taxon>Bivalvia</taxon>
        <taxon>Autobranchia</taxon>
        <taxon>Heteroconchia</taxon>
        <taxon>Palaeoheterodonta</taxon>
        <taxon>Unionida</taxon>
        <taxon>Unionoidea</taxon>
        <taxon>Unionidae</taxon>
        <taxon>Ambleminae</taxon>
        <taxon>Lampsilini</taxon>
        <taxon>Potamilus</taxon>
    </lineage>
</organism>